<dbReference type="Proteomes" id="UP001202328">
    <property type="component" value="Unassembled WGS sequence"/>
</dbReference>
<dbReference type="PANTHER" id="PTHR33142:SF40">
    <property type="entry name" value="CYCLIN-DEPENDENT PROTEIN KINASE INHIBITOR SMR6"/>
    <property type="match status" value="1"/>
</dbReference>
<sequence>MSLSMKSLSGQVLAEGKETEGNKKWVVAGILVRTPLKAINTNKKIEDGDDEEQGCSATTPTSVEARINSERLLCPPAPRKRRPSLKKFHSNNKATDFFNPPELESIFVSNF</sequence>
<keyword evidence="1" id="KW-0649">Protein kinase inhibitor</keyword>
<evidence type="ECO:0008006" key="5">
    <source>
        <dbReference type="Google" id="ProtNLM"/>
    </source>
</evidence>
<dbReference type="AlphaFoldDB" id="A0AAD4T946"/>
<dbReference type="InterPro" id="IPR040389">
    <property type="entry name" value="SMR"/>
</dbReference>
<dbReference type="EMBL" id="JAJJMB010004170">
    <property type="protein sequence ID" value="KAI3943773.1"/>
    <property type="molecule type" value="Genomic_DNA"/>
</dbReference>
<dbReference type="PANTHER" id="PTHR33142">
    <property type="entry name" value="CYCLIN-DEPENDENT PROTEIN KINASE INHIBITOR SMR13"/>
    <property type="match status" value="1"/>
</dbReference>
<reference evidence="3" key="1">
    <citation type="submission" date="2022-04" db="EMBL/GenBank/DDBJ databases">
        <title>A functionally conserved STORR gene fusion in Papaver species that diverged 16.8 million years ago.</title>
        <authorList>
            <person name="Catania T."/>
        </authorList>
    </citation>
    <scope>NUCLEOTIDE SEQUENCE</scope>
    <source>
        <strain evidence="3">S-188037</strain>
    </source>
</reference>
<keyword evidence="2" id="KW-0131">Cell cycle</keyword>
<evidence type="ECO:0000256" key="2">
    <source>
        <dbReference type="ARBA" id="ARBA00023306"/>
    </source>
</evidence>
<organism evidence="3 4">
    <name type="scientific">Papaver atlanticum</name>
    <dbReference type="NCBI Taxonomy" id="357466"/>
    <lineage>
        <taxon>Eukaryota</taxon>
        <taxon>Viridiplantae</taxon>
        <taxon>Streptophyta</taxon>
        <taxon>Embryophyta</taxon>
        <taxon>Tracheophyta</taxon>
        <taxon>Spermatophyta</taxon>
        <taxon>Magnoliopsida</taxon>
        <taxon>Ranunculales</taxon>
        <taxon>Papaveraceae</taxon>
        <taxon>Papaveroideae</taxon>
        <taxon>Papaver</taxon>
    </lineage>
</organism>
<dbReference type="GO" id="GO:0004860">
    <property type="term" value="F:protein kinase inhibitor activity"/>
    <property type="evidence" value="ECO:0007669"/>
    <property type="project" value="UniProtKB-KW"/>
</dbReference>
<accession>A0AAD4T946</accession>
<evidence type="ECO:0000256" key="1">
    <source>
        <dbReference type="ARBA" id="ARBA00023013"/>
    </source>
</evidence>
<keyword evidence="4" id="KW-1185">Reference proteome</keyword>
<proteinExistence type="predicted"/>
<evidence type="ECO:0000313" key="3">
    <source>
        <dbReference type="EMBL" id="KAI3943773.1"/>
    </source>
</evidence>
<protein>
    <recommendedName>
        <fullName evidence="5">Cyclin-dependent protein kinase inhibitor SMR6</fullName>
    </recommendedName>
</protein>
<gene>
    <name evidence="3" type="ORF">MKW98_004278</name>
</gene>
<evidence type="ECO:0000313" key="4">
    <source>
        <dbReference type="Proteomes" id="UP001202328"/>
    </source>
</evidence>
<dbReference type="GO" id="GO:0032875">
    <property type="term" value="P:regulation of DNA endoreduplication"/>
    <property type="evidence" value="ECO:0007669"/>
    <property type="project" value="InterPro"/>
</dbReference>
<name>A0AAD4T946_9MAGN</name>
<comment type="caution">
    <text evidence="3">The sequence shown here is derived from an EMBL/GenBank/DDBJ whole genome shotgun (WGS) entry which is preliminary data.</text>
</comment>